<evidence type="ECO:0000313" key="2">
    <source>
        <dbReference type="Proteomes" id="UP000663801"/>
    </source>
</evidence>
<reference evidence="1" key="1">
    <citation type="submission" date="2021-01" db="EMBL/GenBank/DDBJ databases">
        <title>KCTC 19127 draft genome.</title>
        <authorList>
            <person name="An D."/>
        </authorList>
    </citation>
    <scope>NUCLEOTIDE SEQUENCE</scope>
    <source>
        <strain evidence="1">KCTC 19127</strain>
    </source>
</reference>
<keyword evidence="2" id="KW-1185">Reference proteome</keyword>
<protein>
    <submittedName>
        <fullName evidence="1">Uridine kinase</fullName>
    </submittedName>
</protein>
<dbReference type="Gene3D" id="3.40.50.300">
    <property type="entry name" value="P-loop containing nucleotide triphosphate hydrolases"/>
    <property type="match status" value="1"/>
</dbReference>
<dbReference type="GO" id="GO:0016301">
    <property type="term" value="F:kinase activity"/>
    <property type="evidence" value="ECO:0007669"/>
    <property type="project" value="UniProtKB-KW"/>
</dbReference>
<dbReference type="InterPro" id="IPR027417">
    <property type="entry name" value="P-loop_NTPase"/>
</dbReference>
<organism evidence="1 2">
    <name type="scientific">Nakamurella flavida</name>
    <dbReference type="NCBI Taxonomy" id="363630"/>
    <lineage>
        <taxon>Bacteria</taxon>
        <taxon>Bacillati</taxon>
        <taxon>Actinomycetota</taxon>
        <taxon>Actinomycetes</taxon>
        <taxon>Nakamurellales</taxon>
        <taxon>Nakamurellaceae</taxon>
        <taxon>Nakamurella</taxon>
    </lineage>
</organism>
<proteinExistence type="predicted"/>
<name>A0A939C510_9ACTN</name>
<dbReference type="Proteomes" id="UP000663801">
    <property type="component" value="Unassembled WGS sequence"/>
</dbReference>
<comment type="caution">
    <text evidence="1">The sequence shown here is derived from an EMBL/GenBank/DDBJ whole genome shotgun (WGS) entry which is preliminary data.</text>
</comment>
<keyword evidence="1" id="KW-0808">Transferase</keyword>
<dbReference type="AlphaFoldDB" id="A0A939C510"/>
<sequence>MVVDGPSGSGKTRLAAALAAALRAGGEKVSTLSTDLLATWREPFSFWSQLEEQVLGPLARGEQGRLQVVDWTGPEPRPGGWRRVPVPDLLILEGVSAGRRAVRDRAGLLVWVELPDRALRLERAVGRDGEHTRSSFRAWQDAEDVHFAAEGTRAAADLHVPARLDRPVIGP</sequence>
<keyword evidence="1" id="KW-0418">Kinase</keyword>
<dbReference type="SUPFAM" id="SSF52540">
    <property type="entry name" value="P-loop containing nucleoside triphosphate hydrolases"/>
    <property type="match status" value="1"/>
</dbReference>
<gene>
    <name evidence="1" type="ORF">JL107_07640</name>
</gene>
<evidence type="ECO:0000313" key="1">
    <source>
        <dbReference type="EMBL" id="MBM9476309.1"/>
    </source>
</evidence>
<accession>A0A939C510</accession>
<dbReference type="EMBL" id="JAERWL010000006">
    <property type="protein sequence ID" value="MBM9476309.1"/>
    <property type="molecule type" value="Genomic_DNA"/>
</dbReference>